<dbReference type="InterPro" id="IPR036390">
    <property type="entry name" value="WH_DNA-bd_sf"/>
</dbReference>
<dbReference type="Pfam" id="PF02082">
    <property type="entry name" value="Rrf2"/>
    <property type="match status" value="1"/>
</dbReference>
<dbReference type="STRING" id="1703779.AMJ83_02745"/>
<dbReference type="PROSITE" id="PS01332">
    <property type="entry name" value="HTH_RRF2_1"/>
    <property type="match status" value="1"/>
</dbReference>
<sequence>MATYAVQAMLDLASQPEGQVVALRKIADRQGIKAKYLERIFLKLHRAGIIASKKGPGGGYYIDRPIKSIKIGDIMDAVGEFRGLVRCQIADSENCCSRADDCSIRPYWKRMKDTIDEFLNSSTLYDIIHQKRKP</sequence>
<evidence type="ECO:0000313" key="3">
    <source>
        <dbReference type="Proteomes" id="UP000051373"/>
    </source>
</evidence>
<dbReference type="GO" id="GO:0005829">
    <property type="term" value="C:cytosol"/>
    <property type="evidence" value="ECO:0007669"/>
    <property type="project" value="TreeGrafter"/>
</dbReference>
<proteinExistence type="predicted"/>
<dbReference type="GO" id="GO:0003700">
    <property type="term" value="F:DNA-binding transcription factor activity"/>
    <property type="evidence" value="ECO:0007669"/>
    <property type="project" value="TreeGrafter"/>
</dbReference>
<reference evidence="2 3" key="1">
    <citation type="journal article" date="2015" name="Microbiome">
        <title>Genomic resolution of linkages in carbon, nitrogen, and sulfur cycling among widespread estuary sediment bacteria.</title>
        <authorList>
            <person name="Baker B.J."/>
            <person name="Lazar C.S."/>
            <person name="Teske A.P."/>
            <person name="Dick G.J."/>
        </authorList>
    </citation>
    <scope>NUCLEOTIDE SEQUENCE [LARGE SCALE GENOMIC DNA]</scope>
    <source>
        <strain evidence="2">SM23_42</strain>
    </source>
</reference>
<evidence type="ECO:0008006" key="4">
    <source>
        <dbReference type="Google" id="ProtNLM"/>
    </source>
</evidence>
<gene>
    <name evidence="2" type="ORF">AMJ83_02745</name>
</gene>
<dbReference type="NCBIfam" id="TIGR00738">
    <property type="entry name" value="rrf2_super"/>
    <property type="match status" value="1"/>
</dbReference>
<dbReference type="InterPro" id="IPR036388">
    <property type="entry name" value="WH-like_DNA-bd_sf"/>
</dbReference>
<evidence type="ECO:0000256" key="1">
    <source>
        <dbReference type="ARBA" id="ARBA00023125"/>
    </source>
</evidence>
<dbReference type="PROSITE" id="PS51197">
    <property type="entry name" value="HTH_RRF2_2"/>
    <property type="match status" value="1"/>
</dbReference>
<organism evidence="2 3">
    <name type="scientific">candidate division WOR_3 bacterium SM23_42</name>
    <dbReference type="NCBI Taxonomy" id="1703779"/>
    <lineage>
        <taxon>Bacteria</taxon>
        <taxon>Bacteria division WOR-3</taxon>
    </lineage>
</organism>
<dbReference type="InterPro" id="IPR030489">
    <property type="entry name" value="TR_Rrf2-type_CS"/>
</dbReference>
<evidence type="ECO:0000313" key="2">
    <source>
        <dbReference type="EMBL" id="KPK64352.1"/>
    </source>
</evidence>
<dbReference type="Gene3D" id="1.10.10.10">
    <property type="entry name" value="Winged helix-like DNA-binding domain superfamily/Winged helix DNA-binding domain"/>
    <property type="match status" value="1"/>
</dbReference>
<dbReference type="GO" id="GO:0003677">
    <property type="term" value="F:DNA binding"/>
    <property type="evidence" value="ECO:0007669"/>
    <property type="project" value="UniProtKB-KW"/>
</dbReference>
<dbReference type="Proteomes" id="UP000051373">
    <property type="component" value="Unassembled WGS sequence"/>
</dbReference>
<dbReference type="SUPFAM" id="SSF46785">
    <property type="entry name" value="Winged helix' DNA-binding domain"/>
    <property type="match status" value="1"/>
</dbReference>
<dbReference type="InterPro" id="IPR000944">
    <property type="entry name" value="Tscrpt_reg_Rrf2"/>
</dbReference>
<protein>
    <recommendedName>
        <fullName evidence="4">Rrf2 family transcriptional regulator</fullName>
    </recommendedName>
</protein>
<name>A0A0S8FUI5_UNCW3</name>
<dbReference type="AlphaFoldDB" id="A0A0S8FUI5"/>
<dbReference type="EMBL" id="LJUJ01000003">
    <property type="protein sequence ID" value="KPK64352.1"/>
    <property type="molecule type" value="Genomic_DNA"/>
</dbReference>
<keyword evidence="1" id="KW-0238">DNA-binding</keyword>
<accession>A0A0S8FUI5</accession>
<comment type="caution">
    <text evidence="2">The sequence shown here is derived from an EMBL/GenBank/DDBJ whole genome shotgun (WGS) entry which is preliminary data.</text>
</comment>
<dbReference type="PANTHER" id="PTHR33221:SF5">
    <property type="entry name" value="HTH-TYPE TRANSCRIPTIONAL REGULATOR ISCR"/>
    <property type="match status" value="1"/>
</dbReference>
<dbReference type="PANTHER" id="PTHR33221">
    <property type="entry name" value="WINGED HELIX-TURN-HELIX TRANSCRIPTIONAL REGULATOR, RRF2 FAMILY"/>
    <property type="match status" value="1"/>
</dbReference>